<sequence>MDVDRPAKPDEPAEVQDLKILPATHIIKAFEPAPSQSISFRNKAPDTSVDVDRPEESSDLALGAEPLAFLSRLSQQELWPSQPAEPSPPSEDNILRDLAAIYDEAILAEIDPEVISVMKKPEIIAEIDRMWTELCLQVPNDMSHFIRHLLNFKNGLQTHFAGILPSPPPGLPQVIQDLRVLSEYRNFNKRSPVIVSAGASMFLSPRNASLQPPAAPVPAAMPIYGQHQQGKPHKSLAAPVPLRQSSTPAGQAPLFDNFRFATGSPRAPSPSDSLL</sequence>
<organism evidence="2 3">
    <name type="scientific">Geranomyces variabilis</name>
    <dbReference type="NCBI Taxonomy" id="109894"/>
    <lineage>
        <taxon>Eukaryota</taxon>
        <taxon>Fungi</taxon>
        <taxon>Fungi incertae sedis</taxon>
        <taxon>Chytridiomycota</taxon>
        <taxon>Chytridiomycota incertae sedis</taxon>
        <taxon>Chytridiomycetes</taxon>
        <taxon>Spizellomycetales</taxon>
        <taxon>Powellomycetaceae</taxon>
        <taxon>Geranomyces</taxon>
    </lineage>
</organism>
<gene>
    <name evidence="2" type="ORF">HDU87_006938</name>
</gene>
<dbReference type="Proteomes" id="UP001212152">
    <property type="component" value="Unassembled WGS sequence"/>
</dbReference>
<feature type="region of interest" description="Disordered" evidence="1">
    <location>
        <begin position="37"/>
        <end position="57"/>
    </location>
</feature>
<comment type="caution">
    <text evidence="2">The sequence shown here is derived from an EMBL/GenBank/DDBJ whole genome shotgun (WGS) entry which is preliminary data.</text>
</comment>
<evidence type="ECO:0000313" key="3">
    <source>
        <dbReference type="Proteomes" id="UP001212152"/>
    </source>
</evidence>
<keyword evidence="3" id="KW-1185">Reference proteome</keyword>
<evidence type="ECO:0000256" key="1">
    <source>
        <dbReference type="SAM" id="MobiDB-lite"/>
    </source>
</evidence>
<dbReference type="AlphaFoldDB" id="A0AAD5TFV6"/>
<reference evidence="2" key="1">
    <citation type="submission" date="2020-05" db="EMBL/GenBank/DDBJ databases">
        <title>Phylogenomic resolution of chytrid fungi.</title>
        <authorList>
            <person name="Stajich J.E."/>
            <person name="Amses K."/>
            <person name="Simmons R."/>
            <person name="Seto K."/>
            <person name="Myers J."/>
            <person name="Bonds A."/>
            <person name="Quandt C.A."/>
            <person name="Barry K."/>
            <person name="Liu P."/>
            <person name="Grigoriev I."/>
            <person name="Longcore J.E."/>
            <person name="James T.Y."/>
        </authorList>
    </citation>
    <scope>NUCLEOTIDE SEQUENCE</scope>
    <source>
        <strain evidence="2">JEL0379</strain>
    </source>
</reference>
<evidence type="ECO:0000313" key="2">
    <source>
        <dbReference type="EMBL" id="KAJ3174689.1"/>
    </source>
</evidence>
<name>A0AAD5TFV6_9FUNG</name>
<accession>A0AAD5TFV6</accession>
<feature type="region of interest" description="Disordered" evidence="1">
    <location>
        <begin position="224"/>
        <end position="275"/>
    </location>
</feature>
<dbReference type="EMBL" id="JADGJQ010000061">
    <property type="protein sequence ID" value="KAJ3174689.1"/>
    <property type="molecule type" value="Genomic_DNA"/>
</dbReference>
<proteinExistence type="predicted"/>
<protein>
    <submittedName>
        <fullName evidence="2">Uncharacterized protein</fullName>
    </submittedName>
</protein>